<proteinExistence type="predicted"/>
<dbReference type="InterPro" id="IPR043917">
    <property type="entry name" value="DUF5753"/>
</dbReference>
<dbReference type="CDD" id="cd00093">
    <property type="entry name" value="HTH_XRE"/>
    <property type="match status" value="1"/>
</dbReference>
<sequence>MRCDYDVSMRRKRLIDARKASGKTQEQIAEFVGVDRTTLGKWERGESTPQPNQRHRYAEAIGTTMRELDAMLNGVVPKEPDMPEWLTTYLGMEQSATTVRAHERRAVFGLLQTPNYLEAMGSGVGISGMSDTYLQRTVDQRIYRQKRVRGGDLALDVIQPESALHLRIGDGAVMAEQLRVMAELAELPNVTIRITTYDAGLYEALRLGDFSIMTHPWGGNDRVHIEGYGGGQFITESDEVAYYRAAFEHACRMALSPKDSLEFIHAAAESWSDRC</sequence>
<evidence type="ECO:0000259" key="1">
    <source>
        <dbReference type="PROSITE" id="PS50943"/>
    </source>
</evidence>
<comment type="caution">
    <text evidence="2">The sequence shown here is derived from an EMBL/GenBank/DDBJ whole genome shotgun (WGS) entry which is preliminary data.</text>
</comment>
<dbReference type="AlphaFoldDB" id="A0A5R8PAU8"/>
<protein>
    <submittedName>
        <fullName evidence="2">Helix-turn-helix transcriptional regulator</fullName>
    </submittedName>
</protein>
<dbReference type="GO" id="GO:0003677">
    <property type="term" value="F:DNA binding"/>
    <property type="evidence" value="ECO:0007669"/>
    <property type="project" value="InterPro"/>
</dbReference>
<accession>A0A5R8PAU8</accession>
<dbReference type="Gene3D" id="1.10.260.40">
    <property type="entry name" value="lambda repressor-like DNA-binding domains"/>
    <property type="match status" value="1"/>
</dbReference>
<name>A0A5R8PAU8_9NOCA</name>
<dbReference type="Pfam" id="PF01381">
    <property type="entry name" value="HTH_3"/>
    <property type="match status" value="1"/>
</dbReference>
<evidence type="ECO:0000313" key="2">
    <source>
        <dbReference type="EMBL" id="TLG05827.1"/>
    </source>
</evidence>
<dbReference type="SMART" id="SM00530">
    <property type="entry name" value="HTH_XRE"/>
    <property type="match status" value="1"/>
</dbReference>
<evidence type="ECO:0000313" key="3">
    <source>
        <dbReference type="Proteomes" id="UP000308349"/>
    </source>
</evidence>
<dbReference type="EMBL" id="VBUU01000020">
    <property type="protein sequence ID" value="TLG05827.1"/>
    <property type="molecule type" value="Genomic_DNA"/>
</dbReference>
<feature type="domain" description="HTH cro/C1-type" evidence="1">
    <location>
        <begin position="14"/>
        <end position="68"/>
    </location>
</feature>
<reference evidence="2 3" key="1">
    <citation type="submission" date="2019-05" db="EMBL/GenBank/DDBJ databases">
        <title>Genomes sequences of two Nocardia cyriacigeorgica environmental isolates, type strains Nocardia asteroides ATCC 19247 and Nocardia cyriacigeorgica DSM 44484.</title>
        <authorList>
            <person name="Vautrin F."/>
            <person name="Bergeron E."/>
            <person name="Dubost A."/>
            <person name="Abrouk D."/>
            <person name="Rodriguez Nava V."/>
            <person name="Pujic P."/>
        </authorList>
    </citation>
    <scope>NUCLEOTIDE SEQUENCE [LARGE SCALE GENOMIC DNA]</scope>
    <source>
        <strain evidence="2 3">EML 1456</strain>
    </source>
</reference>
<gene>
    <name evidence="2" type="ORF">FEK35_18975</name>
</gene>
<dbReference type="PROSITE" id="PS50943">
    <property type="entry name" value="HTH_CROC1"/>
    <property type="match status" value="1"/>
</dbReference>
<organism evidence="2 3">
    <name type="scientific">Nocardia cyriacigeorgica</name>
    <dbReference type="NCBI Taxonomy" id="135487"/>
    <lineage>
        <taxon>Bacteria</taxon>
        <taxon>Bacillati</taxon>
        <taxon>Actinomycetota</taxon>
        <taxon>Actinomycetes</taxon>
        <taxon>Mycobacteriales</taxon>
        <taxon>Nocardiaceae</taxon>
        <taxon>Nocardia</taxon>
    </lineage>
</organism>
<dbReference type="Proteomes" id="UP000308349">
    <property type="component" value="Unassembled WGS sequence"/>
</dbReference>
<dbReference type="InterPro" id="IPR001387">
    <property type="entry name" value="Cro/C1-type_HTH"/>
</dbReference>
<dbReference type="OrthoDB" id="3698213at2"/>
<dbReference type="InterPro" id="IPR010982">
    <property type="entry name" value="Lambda_DNA-bd_dom_sf"/>
</dbReference>
<dbReference type="SUPFAM" id="SSF47413">
    <property type="entry name" value="lambda repressor-like DNA-binding domains"/>
    <property type="match status" value="1"/>
</dbReference>
<dbReference type="Pfam" id="PF19054">
    <property type="entry name" value="DUF5753"/>
    <property type="match status" value="1"/>
</dbReference>